<organism evidence="6 7">
    <name type="scientific">Paracidovorax wautersii</name>
    <dbReference type="NCBI Taxonomy" id="1177982"/>
    <lineage>
        <taxon>Bacteria</taxon>
        <taxon>Pseudomonadati</taxon>
        <taxon>Pseudomonadota</taxon>
        <taxon>Betaproteobacteria</taxon>
        <taxon>Burkholderiales</taxon>
        <taxon>Comamonadaceae</taxon>
        <taxon>Paracidovorax</taxon>
    </lineage>
</organism>
<proteinExistence type="inferred from homology"/>
<keyword evidence="2" id="KW-0285">Flavoprotein</keyword>
<dbReference type="SMART" id="SM00903">
    <property type="entry name" value="Flavin_Reduct"/>
    <property type="match status" value="1"/>
</dbReference>
<sequence>MTPSHTTLAADSLDPEATYRLMSGIVVPRPIAWITTLSAQGVVNLAPFSCFTFVSNKPPLLGVNIGRKAGRLKDTGAHIHERGEYVVNIGHGGQLHAIHESSAEHAPDVSEAELLGLATVPSGHIAVPRLADAPVSMECRLERVIPFGLTGAEFFVGEVLAFHVRSDLLQAGKIDTRALDPVCRIGGPNYATLGEIITLRGMAQTAKTVVGGGA</sequence>
<comment type="similarity">
    <text evidence="4">Belongs to the flavoredoxin family.</text>
</comment>
<dbReference type="Pfam" id="PF01613">
    <property type="entry name" value="Flavin_Reduct"/>
    <property type="match status" value="1"/>
</dbReference>
<dbReference type="PANTHER" id="PTHR33798">
    <property type="entry name" value="FLAVOPROTEIN OXYGENASE"/>
    <property type="match status" value="1"/>
</dbReference>
<evidence type="ECO:0000256" key="1">
    <source>
        <dbReference type="ARBA" id="ARBA00001917"/>
    </source>
</evidence>
<evidence type="ECO:0000313" key="6">
    <source>
        <dbReference type="EMBL" id="MDR6212986.1"/>
    </source>
</evidence>
<gene>
    <name evidence="6" type="ORF">QE399_000675</name>
</gene>
<keyword evidence="7" id="KW-1185">Reference proteome</keyword>
<evidence type="ECO:0000256" key="4">
    <source>
        <dbReference type="ARBA" id="ARBA00038054"/>
    </source>
</evidence>
<keyword evidence="3" id="KW-0288">FMN</keyword>
<comment type="cofactor">
    <cofactor evidence="1">
        <name>FMN</name>
        <dbReference type="ChEBI" id="CHEBI:58210"/>
    </cofactor>
</comment>
<dbReference type="PANTHER" id="PTHR33798:SF5">
    <property type="entry name" value="FLAVIN REDUCTASE LIKE DOMAIN-CONTAINING PROTEIN"/>
    <property type="match status" value="1"/>
</dbReference>
<evidence type="ECO:0000259" key="5">
    <source>
        <dbReference type="SMART" id="SM00903"/>
    </source>
</evidence>
<evidence type="ECO:0000256" key="3">
    <source>
        <dbReference type="ARBA" id="ARBA00022643"/>
    </source>
</evidence>
<evidence type="ECO:0000313" key="7">
    <source>
        <dbReference type="Proteomes" id="UP001267710"/>
    </source>
</evidence>
<dbReference type="RefSeq" id="WP_309826103.1">
    <property type="nucleotide sequence ID" value="NZ_JAVIZX010000001.1"/>
</dbReference>
<comment type="caution">
    <text evidence="6">The sequence shown here is derived from an EMBL/GenBank/DDBJ whole genome shotgun (WGS) entry which is preliminary data.</text>
</comment>
<reference evidence="6 7" key="1">
    <citation type="submission" date="2023-08" db="EMBL/GenBank/DDBJ databases">
        <title>Functional and genomic diversity of the sorghum phyllosphere microbiome.</title>
        <authorList>
            <person name="Shade A."/>
        </authorList>
    </citation>
    <scope>NUCLEOTIDE SEQUENCE [LARGE SCALE GENOMIC DNA]</scope>
    <source>
        <strain evidence="6 7">SORGH_AS_0335</strain>
    </source>
</reference>
<dbReference type="Gene3D" id="2.30.110.10">
    <property type="entry name" value="Electron Transport, Fmn-binding Protein, Chain A"/>
    <property type="match status" value="1"/>
</dbReference>
<evidence type="ECO:0000256" key="2">
    <source>
        <dbReference type="ARBA" id="ARBA00022630"/>
    </source>
</evidence>
<dbReference type="InterPro" id="IPR002563">
    <property type="entry name" value="Flavin_Rdtase-like_dom"/>
</dbReference>
<dbReference type="InterPro" id="IPR012349">
    <property type="entry name" value="Split_barrel_FMN-bd"/>
</dbReference>
<dbReference type="Proteomes" id="UP001267710">
    <property type="component" value="Unassembled WGS sequence"/>
</dbReference>
<accession>A0ABU1I6Y9</accession>
<name>A0ABU1I6Y9_9BURK</name>
<protein>
    <submittedName>
        <fullName evidence="6">Flavin reductase (DIM6/NTAB) family NADH-FMN oxidoreductase RutF</fullName>
    </submittedName>
</protein>
<dbReference type="EMBL" id="JAVIZX010000001">
    <property type="protein sequence ID" value="MDR6212986.1"/>
    <property type="molecule type" value="Genomic_DNA"/>
</dbReference>
<feature type="domain" description="Flavin reductase like" evidence="5">
    <location>
        <begin position="24"/>
        <end position="176"/>
    </location>
</feature>
<dbReference type="SUPFAM" id="SSF50475">
    <property type="entry name" value="FMN-binding split barrel"/>
    <property type="match status" value="1"/>
</dbReference>